<dbReference type="AlphaFoldDB" id="A0A5D4MAE4"/>
<keyword evidence="2" id="KW-0808">Transferase</keyword>
<comment type="caution">
    <text evidence="2">The sequence shown here is derived from an EMBL/GenBank/DDBJ whole genome shotgun (WGS) entry which is preliminary data.</text>
</comment>
<dbReference type="Gene3D" id="3.40.50.2000">
    <property type="entry name" value="Glycogen Phosphorylase B"/>
    <property type="match status" value="2"/>
</dbReference>
<proteinExistence type="predicted"/>
<dbReference type="EMBL" id="VTEG01000008">
    <property type="protein sequence ID" value="TYR98899.1"/>
    <property type="molecule type" value="Genomic_DNA"/>
</dbReference>
<reference evidence="2 3" key="1">
    <citation type="submission" date="2019-08" db="EMBL/GenBank/DDBJ databases">
        <title>Bacillus genomes from the desert of Cuatro Cienegas, Coahuila.</title>
        <authorList>
            <person name="Olmedo-Alvarez G."/>
        </authorList>
    </citation>
    <scope>NUCLEOTIDE SEQUENCE [LARGE SCALE GENOMIC DNA]</scope>
    <source>
        <strain evidence="2 3">CH128b_4D</strain>
    </source>
</reference>
<dbReference type="GO" id="GO:0016757">
    <property type="term" value="F:glycosyltransferase activity"/>
    <property type="evidence" value="ECO:0007669"/>
    <property type="project" value="InterPro"/>
</dbReference>
<evidence type="ECO:0000259" key="1">
    <source>
        <dbReference type="Pfam" id="PF00534"/>
    </source>
</evidence>
<dbReference type="RefSeq" id="WP_148954140.1">
    <property type="nucleotide sequence ID" value="NZ_VTEG01000008.1"/>
</dbReference>
<evidence type="ECO:0000313" key="3">
    <source>
        <dbReference type="Proteomes" id="UP000325182"/>
    </source>
</evidence>
<organism evidence="2 3">
    <name type="scientific">Rossellomorea vietnamensis</name>
    <dbReference type="NCBI Taxonomy" id="218284"/>
    <lineage>
        <taxon>Bacteria</taxon>
        <taxon>Bacillati</taxon>
        <taxon>Bacillota</taxon>
        <taxon>Bacilli</taxon>
        <taxon>Bacillales</taxon>
        <taxon>Bacillaceae</taxon>
        <taxon>Rossellomorea</taxon>
    </lineage>
</organism>
<dbReference type="Pfam" id="PF00534">
    <property type="entry name" value="Glycos_transf_1"/>
    <property type="match status" value="1"/>
</dbReference>
<protein>
    <submittedName>
        <fullName evidence="2">Glycosyltransferase</fullName>
    </submittedName>
</protein>
<evidence type="ECO:0000313" key="2">
    <source>
        <dbReference type="EMBL" id="TYR98899.1"/>
    </source>
</evidence>
<sequence length="354" mass="40721">MKILFVYYVPSGGVETLARQRTAALAPKGVQFQFLFFSQGAGMQNIKEKTWITNEDSKIRTILASEKFNAIIVGSDYTFLERVRNLGFTGKVIFEVQGMGQLKEADIILKYAQPIINKHADAILYPKTPHLNTLLEKYYPFKKKFSFHNCIDTKNFTYVTEGLTTEPYMLLGWVGRLEENKNWREFLLLAEKLISSYSNLRIWIFTDNNLNPPKDLMAFKRMARSLNLNKYITIYSNIPHNQMPTYYSRIGNSGGMLCSTSKYEGFGYAHVEAMSCLCPVLTTDSDGIKSFIFHNVTGKIYRQGDITRAAQEAVDFFHNAQLKAQIRQNAQEYIKQHFTPEIYAENFMGMLRVL</sequence>
<dbReference type="Proteomes" id="UP000325182">
    <property type="component" value="Unassembled WGS sequence"/>
</dbReference>
<dbReference type="CDD" id="cd03801">
    <property type="entry name" value="GT4_PimA-like"/>
    <property type="match status" value="1"/>
</dbReference>
<dbReference type="PANTHER" id="PTHR12526">
    <property type="entry name" value="GLYCOSYLTRANSFERASE"/>
    <property type="match status" value="1"/>
</dbReference>
<gene>
    <name evidence="2" type="ORF">FZC84_12805</name>
</gene>
<dbReference type="SUPFAM" id="SSF53756">
    <property type="entry name" value="UDP-Glycosyltransferase/glycogen phosphorylase"/>
    <property type="match status" value="1"/>
</dbReference>
<feature type="domain" description="Glycosyl transferase family 1" evidence="1">
    <location>
        <begin position="171"/>
        <end position="332"/>
    </location>
</feature>
<accession>A0A5D4MAE4</accession>
<name>A0A5D4MAE4_9BACI</name>
<dbReference type="InterPro" id="IPR001296">
    <property type="entry name" value="Glyco_trans_1"/>
</dbReference>